<dbReference type="Proteomes" id="UP000642070">
    <property type="component" value="Unassembled WGS sequence"/>
</dbReference>
<dbReference type="RefSeq" id="WP_190253870.1">
    <property type="nucleotide sequence ID" value="NZ_BMPI01000037.1"/>
</dbReference>
<dbReference type="Gene3D" id="3.30.360.10">
    <property type="entry name" value="Dihydrodipicolinate Reductase, domain 2"/>
    <property type="match status" value="1"/>
</dbReference>
<reference evidence="2" key="2">
    <citation type="submission" date="2020-09" db="EMBL/GenBank/DDBJ databases">
        <authorList>
            <person name="Sun Q."/>
            <person name="Ohkuma M."/>
        </authorList>
    </citation>
    <scope>NUCLEOTIDE SEQUENCE</scope>
    <source>
        <strain evidence="2">JCM 19831</strain>
    </source>
</reference>
<keyword evidence="3" id="KW-1185">Reference proteome</keyword>
<dbReference type="PANTHER" id="PTHR43796">
    <property type="entry name" value="CARBOXYNORSPERMIDINE SYNTHASE"/>
    <property type="match status" value="1"/>
</dbReference>
<organism evidence="2 3">
    <name type="scientific">Dactylosporangium sucinum</name>
    <dbReference type="NCBI Taxonomy" id="1424081"/>
    <lineage>
        <taxon>Bacteria</taxon>
        <taxon>Bacillati</taxon>
        <taxon>Actinomycetota</taxon>
        <taxon>Actinomycetes</taxon>
        <taxon>Micromonosporales</taxon>
        <taxon>Micromonosporaceae</taxon>
        <taxon>Dactylosporangium</taxon>
    </lineage>
</organism>
<dbReference type="Pfam" id="PF01370">
    <property type="entry name" value="Epimerase"/>
    <property type="match status" value="1"/>
</dbReference>
<name>A0A917X0R4_9ACTN</name>
<dbReference type="InterPro" id="IPR001509">
    <property type="entry name" value="Epimerase_deHydtase"/>
</dbReference>
<proteinExistence type="predicted"/>
<evidence type="ECO:0000259" key="1">
    <source>
        <dbReference type="Pfam" id="PF01370"/>
    </source>
</evidence>
<dbReference type="AlphaFoldDB" id="A0A917X0R4"/>
<reference evidence="2" key="1">
    <citation type="journal article" date="2014" name="Int. J. Syst. Evol. Microbiol.">
        <title>Complete genome sequence of Corynebacterium casei LMG S-19264T (=DSM 44701T), isolated from a smear-ripened cheese.</title>
        <authorList>
            <consortium name="US DOE Joint Genome Institute (JGI-PGF)"/>
            <person name="Walter F."/>
            <person name="Albersmeier A."/>
            <person name="Kalinowski J."/>
            <person name="Ruckert C."/>
        </authorList>
    </citation>
    <scope>NUCLEOTIDE SEQUENCE</scope>
    <source>
        <strain evidence="2">JCM 19831</strain>
    </source>
</reference>
<evidence type="ECO:0000313" key="2">
    <source>
        <dbReference type="EMBL" id="GGM54835.1"/>
    </source>
</evidence>
<dbReference type="SUPFAM" id="SSF51735">
    <property type="entry name" value="NAD(P)-binding Rossmann-fold domains"/>
    <property type="match status" value="2"/>
</dbReference>
<dbReference type="EMBL" id="BMPI01000037">
    <property type="protein sequence ID" value="GGM54835.1"/>
    <property type="molecule type" value="Genomic_DNA"/>
</dbReference>
<feature type="domain" description="NAD-dependent epimerase/dehydratase" evidence="1">
    <location>
        <begin position="7"/>
        <end position="80"/>
    </location>
</feature>
<dbReference type="Gene3D" id="3.40.50.720">
    <property type="entry name" value="NAD(P)-binding Rossmann-like Domain"/>
    <property type="match status" value="1"/>
</dbReference>
<dbReference type="PANTHER" id="PTHR43796:SF2">
    <property type="entry name" value="CARBOXYNORSPERMIDINE SYNTHASE"/>
    <property type="match status" value="1"/>
</dbReference>
<accession>A0A917X0R4</accession>
<gene>
    <name evidence="2" type="ORF">GCM10007977_065630</name>
</gene>
<sequence>MSQPKTVVVVGGTGFYGRYLVADVLRYTGADVVVVARRPARPAFADPRVRVVRADHADAAALRRIVTDAAALVHCAGPYQTLPLGPAIAAIDAGVPYVDLAEDGPFRAAVLQRAATATAPVLTGASVVPALQVIAVQDLAEGLDRVDEIRCAAAPDTRRHRGPAMFEAMLRGVGVPFEAPRGGRPVRVHGWSEGEWVRFPPPVGRRLVHQVYAMADLTVLAERFGAGTISFKAGTEHAWLNRLLAAAATVRARTGRPRRAELGTPAVRAMSWLAGRFGDEAGGFLVEVAGRRAGHPVRRALGMTAARDGGRMPSLPAGIAVEEILAGRLSAPGAAPLDAWLPPSRAWAALAARGIDLWRDEAYPTAWRPAGPAR</sequence>
<protein>
    <recommendedName>
        <fullName evidence="1">NAD-dependent epimerase/dehydratase domain-containing protein</fullName>
    </recommendedName>
</protein>
<evidence type="ECO:0000313" key="3">
    <source>
        <dbReference type="Proteomes" id="UP000642070"/>
    </source>
</evidence>
<comment type="caution">
    <text evidence="2">The sequence shown here is derived from an EMBL/GenBank/DDBJ whole genome shotgun (WGS) entry which is preliminary data.</text>
</comment>
<dbReference type="InterPro" id="IPR036291">
    <property type="entry name" value="NAD(P)-bd_dom_sf"/>
</dbReference>